<dbReference type="EMBL" id="GGEC01038221">
    <property type="protein sequence ID" value="MBX18705.1"/>
    <property type="molecule type" value="Transcribed_RNA"/>
</dbReference>
<accession>A0A2P2LL45</accession>
<proteinExistence type="predicted"/>
<reference evidence="1" key="1">
    <citation type="submission" date="2018-02" db="EMBL/GenBank/DDBJ databases">
        <title>Rhizophora mucronata_Transcriptome.</title>
        <authorList>
            <person name="Meera S.P."/>
            <person name="Sreeshan A."/>
            <person name="Augustine A."/>
        </authorList>
    </citation>
    <scope>NUCLEOTIDE SEQUENCE</scope>
    <source>
        <tissue evidence="1">Leaf</tissue>
    </source>
</reference>
<organism evidence="1">
    <name type="scientific">Rhizophora mucronata</name>
    <name type="common">Asiatic mangrove</name>
    <dbReference type="NCBI Taxonomy" id="61149"/>
    <lineage>
        <taxon>Eukaryota</taxon>
        <taxon>Viridiplantae</taxon>
        <taxon>Streptophyta</taxon>
        <taxon>Embryophyta</taxon>
        <taxon>Tracheophyta</taxon>
        <taxon>Spermatophyta</taxon>
        <taxon>Magnoliopsida</taxon>
        <taxon>eudicotyledons</taxon>
        <taxon>Gunneridae</taxon>
        <taxon>Pentapetalae</taxon>
        <taxon>rosids</taxon>
        <taxon>fabids</taxon>
        <taxon>Malpighiales</taxon>
        <taxon>Rhizophoraceae</taxon>
        <taxon>Rhizophora</taxon>
    </lineage>
</organism>
<name>A0A2P2LL45_RHIMU</name>
<evidence type="ECO:0000313" key="1">
    <source>
        <dbReference type="EMBL" id="MBX18705.1"/>
    </source>
</evidence>
<sequence>MFLLCYTRWIYGCLFRVFPELCFTFDCSFLSVQFQALY</sequence>
<protein>
    <submittedName>
        <fullName evidence="1">Uncharacterized protein</fullName>
    </submittedName>
</protein>
<dbReference type="AlphaFoldDB" id="A0A2P2LL45"/>